<gene>
    <name evidence="1" type="ORF">M569_07061</name>
</gene>
<reference evidence="1 2" key="1">
    <citation type="journal article" date="2013" name="BMC Genomics">
        <title>The miniature genome of a carnivorous plant Genlisea aurea contains a low number of genes and short non-coding sequences.</title>
        <authorList>
            <person name="Leushkin E.V."/>
            <person name="Sutormin R.A."/>
            <person name="Nabieva E.R."/>
            <person name="Penin A.A."/>
            <person name="Kondrashov A.S."/>
            <person name="Logacheva M.D."/>
        </authorList>
    </citation>
    <scope>NUCLEOTIDE SEQUENCE [LARGE SCALE GENOMIC DNA]</scope>
</reference>
<comment type="caution">
    <text evidence="1">The sequence shown here is derived from an EMBL/GenBank/DDBJ whole genome shotgun (WGS) entry which is preliminary data.</text>
</comment>
<keyword evidence="2" id="KW-1185">Reference proteome</keyword>
<protein>
    <submittedName>
        <fullName evidence="1">Uncharacterized protein</fullName>
    </submittedName>
</protein>
<proteinExistence type="predicted"/>
<dbReference type="EMBL" id="AUSU01002960">
    <property type="protein sequence ID" value="EPS67714.1"/>
    <property type="molecule type" value="Genomic_DNA"/>
</dbReference>
<organism evidence="1 2">
    <name type="scientific">Genlisea aurea</name>
    <dbReference type="NCBI Taxonomy" id="192259"/>
    <lineage>
        <taxon>Eukaryota</taxon>
        <taxon>Viridiplantae</taxon>
        <taxon>Streptophyta</taxon>
        <taxon>Embryophyta</taxon>
        <taxon>Tracheophyta</taxon>
        <taxon>Spermatophyta</taxon>
        <taxon>Magnoliopsida</taxon>
        <taxon>eudicotyledons</taxon>
        <taxon>Gunneridae</taxon>
        <taxon>Pentapetalae</taxon>
        <taxon>asterids</taxon>
        <taxon>lamiids</taxon>
        <taxon>Lamiales</taxon>
        <taxon>Lentibulariaceae</taxon>
        <taxon>Genlisea</taxon>
    </lineage>
</organism>
<dbReference type="AlphaFoldDB" id="S8CKJ1"/>
<evidence type="ECO:0000313" key="2">
    <source>
        <dbReference type="Proteomes" id="UP000015453"/>
    </source>
</evidence>
<dbReference type="Proteomes" id="UP000015453">
    <property type="component" value="Unassembled WGS sequence"/>
</dbReference>
<sequence length="134" mass="15190">MKDYITFPILLCDKNVVETEYFPCYIVSRGLKKYELQRGGDVDFNSLQTAIKDLILRNTKKGNLDDIKGSWVKPFLSVREPDVCLASRNLLFSFPGCISVDEIGNRFFLSDVNHHRIIVFNGDGKILDAVSSLV</sequence>
<name>S8CKJ1_9LAMI</name>
<accession>S8CKJ1</accession>
<dbReference type="OrthoDB" id="273823at2759"/>
<evidence type="ECO:0000313" key="1">
    <source>
        <dbReference type="EMBL" id="EPS67714.1"/>
    </source>
</evidence>